<evidence type="ECO:0000256" key="1">
    <source>
        <dbReference type="SAM" id="MobiDB-lite"/>
    </source>
</evidence>
<protein>
    <submittedName>
        <fullName evidence="2">Uncharacterized protein</fullName>
    </submittedName>
</protein>
<dbReference type="EMBL" id="KK033533">
    <property type="protein sequence ID" value="EXL65883.1"/>
    <property type="molecule type" value="Genomic_DNA"/>
</dbReference>
<feature type="compositionally biased region" description="Polar residues" evidence="1">
    <location>
        <begin position="95"/>
        <end position="105"/>
    </location>
</feature>
<reference evidence="2" key="2">
    <citation type="submission" date="2014-03" db="EMBL/GenBank/DDBJ databases">
        <title>The Genome Annotation of Fusarium oxysporum PHW808.</title>
        <authorList>
            <consortium name="The Broad Institute Genomics Platform"/>
            <person name="Ma L.-J."/>
            <person name="Corby-Kistler H."/>
            <person name="Broz K."/>
            <person name="Gale L.R."/>
            <person name="Jonkers W."/>
            <person name="O'Donnell K."/>
            <person name="Ploetz R."/>
            <person name="Steinberg C."/>
            <person name="Schwartz D.C."/>
            <person name="VanEtten H."/>
            <person name="Zhou S."/>
            <person name="Young S.K."/>
            <person name="Zeng Q."/>
            <person name="Gargeya S."/>
            <person name="Fitzgerald M."/>
            <person name="Abouelleil A."/>
            <person name="Alvarado L."/>
            <person name="Chapman S.B."/>
            <person name="Gainer-Dewar J."/>
            <person name="Goldberg J."/>
            <person name="Griggs A."/>
            <person name="Gujja S."/>
            <person name="Hansen M."/>
            <person name="Howarth C."/>
            <person name="Imamovic A."/>
            <person name="Ireland A."/>
            <person name="Larimer J."/>
            <person name="McCowan C."/>
            <person name="Murphy C."/>
            <person name="Pearson M."/>
            <person name="Poon T.W."/>
            <person name="Priest M."/>
            <person name="Roberts A."/>
            <person name="Saif S."/>
            <person name="Shea T."/>
            <person name="Sykes S."/>
            <person name="Wortman J."/>
            <person name="Nusbaum C."/>
            <person name="Birren B."/>
        </authorList>
    </citation>
    <scope>NUCLEOTIDE SEQUENCE</scope>
    <source>
        <strain evidence="2">54008</strain>
    </source>
</reference>
<dbReference type="AlphaFoldDB" id="X0GRE1"/>
<reference evidence="2" key="1">
    <citation type="submission" date="2011-11" db="EMBL/GenBank/DDBJ databases">
        <title>The Genome Sequence of Fusarium oxysporum PHW808.</title>
        <authorList>
            <consortium name="The Broad Institute Genome Sequencing Platform"/>
            <person name="Ma L.-J."/>
            <person name="Gale L.R."/>
            <person name="Schwartz D.C."/>
            <person name="Zhou S."/>
            <person name="Corby-Kistler H."/>
            <person name="Young S.K."/>
            <person name="Zeng Q."/>
            <person name="Gargeya S."/>
            <person name="Fitzgerald M."/>
            <person name="Haas B."/>
            <person name="Abouelleil A."/>
            <person name="Alvarado L."/>
            <person name="Arachchi H.M."/>
            <person name="Berlin A."/>
            <person name="Brown A."/>
            <person name="Chapman S.B."/>
            <person name="Chen Z."/>
            <person name="Dunbar C."/>
            <person name="Freedman E."/>
            <person name="Gearin G."/>
            <person name="Goldberg J."/>
            <person name="Griggs A."/>
            <person name="Gujja S."/>
            <person name="Heiman D."/>
            <person name="Howarth C."/>
            <person name="Larson L."/>
            <person name="Lui A."/>
            <person name="MacDonald P.J.P."/>
            <person name="Montmayeur A."/>
            <person name="Murphy C."/>
            <person name="Neiman D."/>
            <person name="Pearson M."/>
            <person name="Priest M."/>
            <person name="Roberts A."/>
            <person name="Saif S."/>
            <person name="Shea T."/>
            <person name="Shenoy N."/>
            <person name="Sisk P."/>
            <person name="Stolte C."/>
            <person name="Sykes S."/>
            <person name="Wortman J."/>
            <person name="Nusbaum C."/>
            <person name="Birren B."/>
        </authorList>
    </citation>
    <scope>NUCLEOTIDE SEQUENCE [LARGE SCALE GENOMIC DNA]</scope>
    <source>
        <strain evidence="2">54008</strain>
    </source>
</reference>
<accession>X0GRE1</accession>
<evidence type="ECO:0000313" key="2">
    <source>
        <dbReference type="EMBL" id="EXL65883.1"/>
    </source>
</evidence>
<feature type="region of interest" description="Disordered" evidence="1">
    <location>
        <begin position="71"/>
        <end position="105"/>
    </location>
</feature>
<organism evidence="2">
    <name type="scientific">Fusarium oxysporum f. sp. conglutinans race 2 54008</name>
    <dbReference type="NCBI Taxonomy" id="1089457"/>
    <lineage>
        <taxon>Eukaryota</taxon>
        <taxon>Fungi</taxon>
        <taxon>Dikarya</taxon>
        <taxon>Ascomycota</taxon>
        <taxon>Pezizomycotina</taxon>
        <taxon>Sordariomycetes</taxon>
        <taxon>Hypocreomycetidae</taxon>
        <taxon>Hypocreales</taxon>
        <taxon>Nectriaceae</taxon>
        <taxon>Fusarium</taxon>
        <taxon>Fusarium oxysporum species complex</taxon>
    </lineage>
</organism>
<gene>
    <name evidence="2" type="ORF">FOPG_17912</name>
</gene>
<name>X0GRE1_FUSOX</name>
<sequence length="105" mass="11389">MPPEPRSLMARSSLCWISPPPWAGLQGPKHVLRFRLCRPPCPGPSSAFLVDAPSMSFPSVEQINFFGMKDHSPARSQTAKQRSSMEAVCSPTWGAPSSSLPSKPP</sequence>
<dbReference type="HOGENOM" id="CLU_177158_0_0_1"/>
<feature type="compositionally biased region" description="Polar residues" evidence="1">
    <location>
        <begin position="74"/>
        <end position="84"/>
    </location>
</feature>
<proteinExistence type="predicted"/>
<dbReference type="Proteomes" id="UP000030676">
    <property type="component" value="Unassembled WGS sequence"/>
</dbReference>